<dbReference type="SMART" id="SM00153">
    <property type="entry name" value="VHP"/>
    <property type="match status" value="1"/>
</dbReference>
<feature type="region of interest" description="Disordered" evidence="1">
    <location>
        <begin position="57"/>
        <end position="134"/>
    </location>
</feature>
<dbReference type="Gene3D" id="1.10.950.10">
    <property type="entry name" value="Villin headpiece domain"/>
    <property type="match status" value="1"/>
</dbReference>
<dbReference type="GO" id="GO:0007010">
    <property type="term" value="P:cytoskeleton organization"/>
    <property type="evidence" value="ECO:0007669"/>
    <property type="project" value="InterPro"/>
</dbReference>
<dbReference type="SUPFAM" id="SSF47050">
    <property type="entry name" value="VHP, Villin headpiece domain"/>
    <property type="match status" value="1"/>
</dbReference>
<dbReference type="GO" id="GO:0030032">
    <property type="term" value="P:lamellipodium assembly"/>
    <property type="evidence" value="ECO:0007669"/>
    <property type="project" value="TreeGrafter"/>
</dbReference>
<dbReference type="PANTHER" id="PTHR24213">
    <property type="entry name" value="ACTIN-BINDING LIM PROTEIN"/>
    <property type="match status" value="1"/>
</dbReference>
<evidence type="ECO:0000259" key="2">
    <source>
        <dbReference type="PROSITE" id="PS51089"/>
    </source>
</evidence>
<dbReference type="PANTHER" id="PTHR24213:SF9">
    <property type="entry name" value="UNCOORDINATED 115A, ISOFORM B-RELATED"/>
    <property type="match status" value="1"/>
</dbReference>
<feature type="compositionally biased region" description="Polar residues" evidence="1">
    <location>
        <begin position="110"/>
        <end position="125"/>
    </location>
</feature>
<protein>
    <recommendedName>
        <fullName evidence="2">HP domain-containing protein</fullName>
    </recommendedName>
</protein>
<dbReference type="InterPro" id="IPR036886">
    <property type="entry name" value="Villin_headpiece_dom_sf"/>
</dbReference>
<accession>A0A7J9G7C8</accession>
<name>A0A7J9G7C8_9ROSI</name>
<proteinExistence type="predicted"/>
<dbReference type="AlphaFoldDB" id="A0A7J9G7C8"/>
<feature type="non-terminal residue" evidence="3">
    <location>
        <position position="180"/>
    </location>
</feature>
<feature type="region of interest" description="Disordered" evidence="1">
    <location>
        <begin position="18"/>
        <end position="44"/>
    </location>
</feature>
<comment type="caution">
    <text evidence="3">The sequence shown here is derived from an EMBL/GenBank/DDBJ whole genome shotgun (WGS) entry which is preliminary data.</text>
</comment>
<feature type="compositionally biased region" description="Basic and acidic residues" evidence="1">
    <location>
        <begin position="84"/>
        <end position="100"/>
    </location>
</feature>
<evidence type="ECO:0000313" key="3">
    <source>
        <dbReference type="EMBL" id="MBA0792695.1"/>
    </source>
</evidence>
<dbReference type="PROSITE" id="PS51089">
    <property type="entry name" value="HP"/>
    <property type="match status" value="1"/>
</dbReference>
<keyword evidence="4" id="KW-1185">Reference proteome</keyword>
<reference evidence="3 4" key="1">
    <citation type="journal article" date="2019" name="Genome Biol. Evol.">
        <title>Insights into the evolution of the New World diploid cottons (Gossypium, subgenus Houzingenia) based on genome sequencing.</title>
        <authorList>
            <person name="Grover C.E."/>
            <person name="Arick M.A. 2nd"/>
            <person name="Thrash A."/>
            <person name="Conover J.L."/>
            <person name="Sanders W.S."/>
            <person name="Peterson D.G."/>
            <person name="Frelichowski J.E."/>
            <person name="Scheffler J.A."/>
            <person name="Scheffler B.E."/>
            <person name="Wendel J.F."/>
        </authorList>
    </citation>
    <scope>NUCLEOTIDE SEQUENCE [LARGE SCALE GENOMIC DNA]</scope>
    <source>
        <strain evidence="3">0</strain>
        <tissue evidence="3">Leaf</tissue>
    </source>
</reference>
<dbReference type="OrthoDB" id="6375767at2759"/>
<feature type="compositionally biased region" description="Basic and acidic residues" evidence="1">
    <location>
        <begin position="58"/>
        <end position="67"/>
    </location>
</feature>
<dbReference type="GO" id="GO:0051015">
    <property type="term" value="F:actin filament binding"/>
    <property type="evidence" value="ECO:0007669"/>
    <property type="project" value="TreeGrafter"/>
</dbReference>
<dbReference type="Pfam" id="PF02209">
    <property type="entry name" value="VHP"/>
    <property type="match status" value="1"/>
</dbReference>
<dbReference type="Proteomes" id="UP000593560">
    <property type="component" value="Unassembled WGS sequence"/>
</dbReference>
<dbReference type="InterPro" id="IPR003128">
    <property type="entry name" value="Villin_headpiece"/>
</dbReference>
<dbReference type="InterPro" id="IPR051618">
    <property type="entry name" value="Actin-binding_LIM"/>
</dbReference>
<feature type="compositionally biased region" description="Low complexity" evidence="1">
    <location>
        <begin position="70"/>
        <end position="81"/>
    </location>
</feature>
<gene>
    <name evidence="3" type="ORF">Gohar_017171</name>
</gene>
<evidence type="ECO:0000313" key="4">
    <source>
        <dbReference type="Proteomes" id="UP000593560"/>
    </source>
</evidence>
<feature type="domain" description="HP" evidence="2">
    <location>
        <begin position="115"/>
        <end position="180"/>
    </location>
</feature>
<evidence type="ECO:0000256" key="1">
    <source>
        <dbReference type="SAM" id="MobiDB-lite"/>
    </source>
</evidence>
<dbReference type="GO" id="GO:0015629">
    <property type="term" value="C:actin cytoskeleton"/>
    <property type="evidence" value="ECO:0007669"/>
    <property type="project" value="TreeGrafter"/>
</dbReference>
<sequence>DRSDGQGPRQRAEALAALTSAFNPSPEGKTSAPKPVCTGQGSQRAAAVAALSQVLTAEMKKSPDGSPRKSASSTPAVTSPTYEAKSEADPSGAHDSHETAEGETGETNGDNSEPITQSCTYSYDQLKSKSENPVTGIDFKRRETYLSDEEFETVFGMPKEAFYKLPKWKQDLQKKEVDLF</sequence>
<dbReference type="EMBL" id="JABFAD010000002">
    <property type="protein sequence ID" value="MBA0792695.1"/>
    <property type="molecule type" value="Genomic_DNA"/>
</dbReference>
<organism evidence="3 4">
    <name type="scientific">Gossypium harknessii</name>
    <dbReference type="NCBI Taxonomy" id="34285"/>
    <lineage>
        <taxon>Eukaryota</taxon>
        <taxon>Viridiplantae</taxon>
        <taxon>Streptophyta</taxon>
        <taxon>Embryophyta</taxon>
        <taxon>Tracheophyta</taxon>
        <taxon>Spermatophyta</taxon>
        <taxon>Magnoliopsida</taxon>
        <taxon>eudicotyledons</taxon>
        <taxon>Gunneridae</taxon>
        <taxon>Pentapetalae</taxon>
        <taxon>rosids</taxon>
        <taxon>malvids</taxon>
        <taxon>Malvales</taxon>
        <taxon>Malvaceae</taxon>
        <taxon>Malvoideae</taxon>
        <taxon>Gossypium</taxon>
    </lineage>
</organism>